<protein>
    <submittedName>
        <fullName evidence="3">Uncharacterized protein</fullName>
    </submittedName>
</protein>
<evidence type="ECO:0000256" key="2">
    <source>
        <dbReference type="SAM" id="SignalP"/>
    </source>
</evidence>
<sequence>MKKIISILIVSLLVAAPSFAATFGNKLKETTDSWLQKSAENSDHSLRGARVLDDEMTSDPDIPIQDAAWVLILLSGIYCVLIAKRQRN</sequence>
<feature type="transmembrane region" description="Helical" evidence="1">
    <location>
        <begin position="67"/>
        <end position="83"/>
    </location>
</feature>
<evidence type="ECO:0000313" key="4">
    <source>
        <dbReference type="Proteomes" id="UP000324575"/>
    </source>
</evidence>
<keyword evidence="1" id="KW-1133">Transmembrane helix</keyword>
<keyword evidence="1" id="KW-0812">Transmembrane</keyword>
<organism evidence="3 4">
    <name type="scientific">Candidatus Ordinivivax streblomastigis</name>
    <dbReference type="NCBI Taxonomy" id="2540710"/>
    <lineage>
        <taxon>Bacteria</taxon>
        <taxon>Pseudomonadati</taxon>
        <taxon>Bacteroidota</taxon>
        <taxon>Bacteroidia</taxon>
        <taxon>Bacteroidales</taxon>
        <taxon>Candidatus Ordinivivax</taxon>
    </lineage>
</organism>
<comment type="caution">
    <text evidence="3">The sequence shown here is derived from an EMBL/GenBank/DDBJ whole genome shotgun (WGS) entry which is preliminary data.</text>
</comment>
<keyword evidence="1" id="KW-0472">Membrane</keyword>
<feature type="signal peptide" evidence="2">
    <location>
        <begin position="1"/>
        <end position="20"/>
    </location>
</feature>
<dbReference type="AlphaFoldDB" id="A0A5M8P1P9"/>
<keyword evidence="2" id="KW-0732">Signal</keyword>
<evidence type="ECO:0000256" key="1">
    <source>
        <dbReference type="SAM" id="Phobius"/>
    </source>
</evidence>
<feature type="chain" id="PRO_5024442805" evidence="2">
    <location>
        <begin position="21"/>
        <end position="88"/>
    </location>
</feature>
<accession>A0A5M8P1P9</accession>
<proteinExistence type="predicted"/>
<gene>
    <name evidence="3" type="ORF">EZS26_001415</name>
</gene>
<name>A0A5M8P1P9_9BACT</name>
<evidence type="ECO:0000313" key="3">
    <source>
        <dbReference type="EMBL" id="KAA6302302.1"/>
    </source>
</evidence>
<dbReference type="Proteomes" id="UP000324575">
    <property type="component" value="Unassembled WGS sequence"/>
</dbReference>
<reference evidence="3 4" key="1">
    <citation type="submission" date="2019-03" db="EMBL/GenBank/DDBJ databases">
        <title>Single cell metagenomics reveals metabolic interactions within the superorganism composed of flagellate Streblomastix strix and complex community of Bacteroidetes bacteria on its surface.</title>
        <authorList>
            <person name="Treitli S.C."/>
            <person name="Kolisko M."/>
            <person name="Husnik F."/>
            <person name="Keeling P."/>
            <person name="Hampl V."/>
        </authorList>
    </citation>
    <scope>NUCLEOTIDE SEQUENCE [LARGE SCALE GENOMIC DNA]</scope>
    <source>
        <strain evidence="3">St1</strain>
    </source>
</reference>
<dbReference type="EMBL" id="SNRX01000008">
    <property type="protein sequence ID" value="KAA6302302.1"/>
    <property type="molecule type" value="Genomic_DNA"/>
</dbReference>